<dbReference type="OrthoDB" id="2823490at2759"/>
<keyword evidence="2" id="KW-1185">Reference proteome</keyword>
<gene>
    <name evidence="1" type="ORF">IMSHALPRED_010212</name>
</gene>
<dbReference type="AlphaFoldDB" id="A0A8H3IPC5"/>
<dbReference type="EMBL" id="CAJPDT010000083">
    <property type="protein sequence ID" value="CAF9935392.1"/>
    <property type="molecule type" value="Genomic_DNA"/>
</dbReference>
<protein>
    <submittedName>
        <fullName evidence="1">Uncharacterized protein</fullName>
    </submittedName>
</protein>
<name>A0A8H3IPC5_9LECA</name>
<evidence type="ECO:0000313" key="2">
    <source>
        <dbReference type="Proteomes" id="UP000664534"/>
    </source>
</evidence>
<organism evidence="1 2">
    <name type="scientific">Imshaugia aleurites</name>
    <dbReference type="NCBI Taxonomy" id="172621"/>
    <lineage>
        <taxon>Eukaryota</taxon>
        <taxon>Fungi</taxon>
        <taxon>Dikarya</taxon>
        <taxon>Ascomycota</taxon>
        <taxon>Pezizomycotina</taxon>
        <taxon>Lecanoromycetes</taxon>
        <taxon>OSLEUM clade</taxon>
        <taxon>Lecanoromycetidae</taxon>
        <taxon>Lecanorales</taxon>
        <taxon>Lecanorineae</taxon>
        <taxon>Parmeliaceae</taxon>
        <taxon>Imshaugia</taxon>
    </lineage>
</organism>
<reference evidence="1" key="1">
    <citation type="submission" date="2021-03" db="EMBL/GenBank/DDBJ databases">
        <authorList>
            <person name="Tagirdzhanova G."/>
        </authorList>
    </citation>
    <scope>NUCLEOTIDE SEQUENCE</scope>
</reference>
<accession>A0A8H3IPC5</accession>
<dbReference type="Proteomes" id="UP000664534">
    <property type="component" value="Unassembled WGS sequence"/>
</dbReference>
<proteinExistence type="predicted"/>
<evidence type="ECO:0000313" key="1">
    <source>
        <dbReference type="EMBL" id="CAF9935392.1"/>
    </source>
</evidence>
<comment type="caution">
    <text evidence="1">The sequence shown here is derived from an EMBL/GenBank/DDBJ whole genome shotgun (WGS) entry which is preliminary data.</text>
</comment>
<sequence>MASDQVTPASTRHNLLTLPQELRDDIYLAVLQSPCEPPPSPDEAGQRAVWGIDPLWYGGTSVFYSVNLYPRYACQSMLVCNHQMNFEVRELLARYDTSQHGLDCKLDLMIRGAHVWPTWTLLPGPINHIRNLEVEMRIFDDYNGSQFLVDGGSGSIFRPLFHLLSDLFHHGPQFVYRGPFERQLHVDTMQFTIDVSKSSTEDDSIQLVWLKLRMMASVEGLSSRVSELKLNTSKGVRTFLVPDKELAQKGIKTLDY</sequence>